<reference evidence="2 3" key="1">
    <citation type="submission" date="2020-02" db="EMBL/GenBank/DDBJ databases">
        <title>Out from the shadows clarifying the taxonomy of the family Cryomorphaceae and related taxa by utilizing the GTDB taxonomic framework.</title>
        <authorList>
            <person name="Bowman J.P."/>
        </authorList>
    </citation>
    <scope>NUCLEOTIDE SEQUENCE [LARGE SCALE GENOMIC DNA]</scope>
    <source>
        <strain evidence="2 3">QSSC 1-22</strain>
    </source>
</reference>
<keyword evidence="1" id="KW-0812">Transmembrane</keyword>
<feature type="transmembrane region" description="Helical" evidence="1">
    <location>
        <begin position="34"/>
        <end position="54"/>
    </location>
</feature>
<dbReference type="EMBL" id="JAAGVY010000004">
    <property type="protein sequence ID" value="NEN22650.1"/>
    <property type="molecule type" value="Genomic_DNA"/>
</dbReference>
<evidence type="ECO:0000313" key="2">
    <source>
        <dbReference type="EMBL" id="NEN22650.1"/>
    </source>
</evidence>
<keyword evidence="1" id="KW-0472">Membrane</keyword>
<protein>
    <submittedName>
        <fullName evidence="2">Uncharacterized protein</fullName>
    </submittedName>
</protein>
<dbReference type="Proteomes" id="UP000486602">
    <property type="component" value="Unassembled WGS sequence"/>
</dbReference>
<sequence>MPIKLLSEKVSYSSEPGRLQILILGKIERWKESLLLGWLLAWFFCGGVVISEYLKTDDRDLKMIFVIFLVFWAYYLWRVLRVFIFRRGGNELIKIEGGVLTLKKSFYTYGKSRTFNLNQITDFQRIDLTKTSIVYNYENGWWVLGGEKLSFNYHGTYVKFAMQISEPVRDRVYHLIHQEIMKAGKAVV</sequence>
<proteinExistence type="predicted"/>
<keyword evidence="1" id="KW-1133">Transmembrane helix</keyword>
<dbReference type="AlphaFoldDB" id="A0A7K3WLX5"/>
<accession>A0A7K3WLX5</accession>
<evidence type="ECO:0000256" key="1">
    <source>
        <dbReference type="SAM" id="Phobius"/>
    </source>
</evidence>
<organism evidence="2 3">
    <name type="scientific">Cryomorpha ignava</name>
    <dbReference type="NCBI Taxonomy" id="101383"/>
    <lineage>
        <taxon>Bacteria</taxon>
        <taxon>Pseudomonadati</taxon>
        <taxon>Bacteroidota</taxon>
        <taxon>Flavobacteriia</taxon>
        <taxon>Flavobacteriales</taxon>
        <taxon>Cryomorphaceae</taxon>
        <taxon>Cryomorpha</taxon>
    </lineage>
</organism>
<evidence type="ECO:0000313" key="3">
    <source>
        <dbReference type="Proteomes" id="UP000486602"/>
    </source>
</evidence>
<gene>
    <name evidence="2" type="ORF">G3O08_03910</name>
</gene>
<feature type="transmembrane region" description="Helical" evidence="1">
    <location>
        <begin position="60"/>
        <end position="77"/>
    </location>
</feature>
<keyword evidence="3" id="KW-1185">Reference proteome</keyword>
<dbReference type="RefSeq" id="WP_163283373.1">
    <property type="nucleotide sequence ID" value="NZ_JAAGVY010000004.1"/>
</dbReference>
<comment type="caution">
    <text evidence="2">The sequence shown here is derived from an EMBL/GenBank/DDBJ whole genome shotgun (WGS) entry which is preliminary data.</text>
</comment>
<name>A0A7K3WLX5_9FLAO</name>